<sequence>QATRNNIEELCKGLMLKVIKSSAKLPMTESRPKRPGIGIKPAGWRQHLGSTCLSSAVQFPATFSFR</sequence>
<dbReference type="Proteomes" id="UP000054337">
    <property type="component" value="Unassembled WGS sequence"/>
</dbReference>
<feature type="non-terminal residue" evidence="1">
    <location>
        <position position="1"/>
    </location>
</feature>
<reference evidence="1 2" key="1">
    <citation type="journal article" date="2013" name="PLoS Genet.">
        <title>Comparative genome structure, secondary metabolite, and effector coding capacity across Cochliobolus pathogens.</title>
        <authorList>
            <person name="Condon B.J."/>
            <person name="Leng Y."/>
            <person name="Wu D."/>
            <person name="Bushley K.E."/>
            <person name="Ohm R.A."/>
            <person name="Otillar R."/>
            <person name="Martin J."/>
            <person name="Schackwitz W."/>
            <person name="Grimwood J."/>
            <person name="MohdZainudin N."/>
            <person name="Xue C."/>
            <person name="Wang R."/>
            <person name="Manning V.A."/>
            <person name="Dhillon B."/>
            <person name="Tu Z.J."/>
            <person name="Steffenson B.J."/>
            <person name="Salamov A."/>
            <person name="Sun H."/>
            <person name="Lowry S."/>
            <person name="LaButti K."/>
            <person name="Han J."/>
            <person name="Copeland A."/>
            <person name="Lindquist E."/>
            <person name="Barry K."/>
            <person name="Schmutz J."/>
            <person name="Baker S.E."/>
            <person name="Ciuffetti L.M."/>
            <person name="Grigoriev I.V."/>
            <person name="Zhong S."/>
            <person name="Turgeon B.G."/>
        </authorList>
    </citation>
    <scope>NUCLEOTIDE SEQUENCE [LARGE SCALE GENOMIC DNA]</scope>
    <source>
        <strain evidence="1 2">FI3</strain>
    </source>
</reference>
<dbReference type="GeneID" id="26249161"/>
<protein>
    <submittedName>
        <fullName evidence="1">Uncharacterized protein</fullName>
    </submittedName>
</protein>
<keyword evidence="2" id="KW-1185">Reference proteome</keyword>
<dbReference type="HOGENOM" id="CLU_2838030_0_0_1"/>
<evidence type="ECO:0000313" key="2">
    <source>
        <dbReference type="Proteomes" id="UP000054337"/>
    </source>
</evidence>
<organism evidence="1 2">
    <name type="scientific">Bipolaris victoriae (strain FI3)</name>
    <name type="common">Victoria blight of oats agent</name>
    <name type="synonym">Cochliobolus victoriae</name>
    <dbReference type="NCBI Taxonomy" id="930091"/>
    <lineage>
        <taxon>Eukaryota</taxon>
        <taxon>Fungi</taxon>
        <taxon>Dikarya</taxon>
        <taxon>Ascomycota</taxon>
        <taxon>Pezizomycotina</taxon>
        <taxon>Dothideomycetes</taxon>
        <taxon>Pleosporomycetidae</taxon>
        <taxon>Pleosporales</taxon>
        <taxon>Pleosporineae</taxon>
        <taxon>Pleosporaceae</taxon>
        <taxon>Bipolaris</taxon>
    </lineage>
</organism>
<proteinExistence type="predicted"/>
<dbReference type="RefSeq" id="XP_014553693.1">
    <property type="nucleotide sequence ID" value="XM_014698207.1"/>
</dbReference>
<name>W7E157_BIPV3</name>
<evidence type="ECO:0000313" key="1">
    <source>
        <dbReference type="EMBL" id="EUN24118.1"/>
    </source>
</evidence>
<gene>
    <name evidence="1" type="ORF">COCVIDRAFT_107051</name>
</gene>
<accession>W7E157</accession>
<dbReference type="EMBL" id="KI968773">
    <property type="protein sequence ID" value="EUN24118.1"/>
    <property type="molecule type" value="Genomic_DNA"/>
</dbReference>
<dbReference type="AlphaFoldDB" id="W7E157"/>